<reference evidence="2 3" key="1">
    <citation type="submission" date="2016-04" db="EMBL/GenBank/DDBJ databases">
        <title>Genome analyses suggest a sexual origin of heterokaryosis in a supposedly ancient asexual fungus.</title>
        <authorList>
            <person name="Ropars J."/>
            <person name="Sedzielewska K."/>
            <person name="Noel J."/>
            <person name="Charron P."/>
            <person name="Farinelli L."/>
            <person name="Marton T."/>
            <person name="Kruger M."/>
            <person name="Pelin A."/>
            <person name="Brachmann A."/>
            <person name="Corradi N."/>
        </authorList>
    </citation>
    <scope>NUCLEOTIDE SEQUENCE [LARGE SCALE GENOMIC DNA]</scope>
    <source>
        <strain evidence="2 3">A5</strain>
    </source>
</reference>
<dbReference type="VEuPathDB" id="FungiDB:RhiirFUN_020280"/>
<evidence type="ECO:0000313" key="1">
    <source>
        <dbReference type="EMBL" id="CAB5372682.1"/>
    </source>
</evidence>
<dbReference type="EMBL" id="CAGKOT010000031">
    <property type="protein sequence ID" value="CAB5372682.1"/>
    <property type="molecule type" value="Genomic_DNA"/>
</dbReference>
<comment type="caution">
    <text evidence="2">The sequence shown here is derived from an EMBL/GenBank/DDBJ whole genome shotgun (WGS) entry which is preliminary data.</text>
</comment>
<dbReference type="Proteomes" id="UP000684084">
    <property type="component" value="Unassembled WGS sequence"/>
</dbReference>
<evidence type="ECO:0000313" key="2">
    <source>
        <dbReference type="EMBL" id="PKC14960.1"/>
    </source>
</evidence>
<reference evidence="1" key="3">
    <citation type="submission" date="2020-05" db="EMBL/GenBank/DDBJ databases">
        <authorList>
            <person name="Rincon C."/>
            <person name="Sanders R I."/>
            <person name="Robbins C."/>
            <person name="Chaturvedi A."/>
        </authorList>
    </citation>
    <scope>NUCLEOTIDE SEQUENCE</scope>
    <source>
        <strain evidence="1">CHB12</strain>
    </source>
</reference>
<dbReference type="VEuPathDB" id="FungiDB:RhiirA1_387259"/>
<protein>
    <submittedName>
        <fullName evidence="2">Uncharacterized protein</fullName>
    </submittedName>
</protein>
<proteinExistence type="predicted"/>
<gene>
    <name evidence="1" type="ORF">CHRIB12_LOCUS13666</name>
    <name evidence="2" type="ORF">RhiirA5_408800</name>
</gene>
<organism evidence="2 3">
    <name type="scientific">Rhizophagus irregularis</name>
    <dbReference type="NCBI Taxonomy" id="588596"/>
    <lineage>
        <taxon>Eukaryota</taxon>
        <taxon>Fungi</taxon>
        <taxon>Fungi incertae sedis</taxon>
        <taxon>Mucoromycota</taxon>
        <taxon>Glomeromycotina</taxon>
        <taxon>Glomeromycetes</taxon>
        <taxon>Glomerales</taxon>
        <taxon>Glomeraceae</taxon>
        <taxon>Rhizophagus</taxon>
    </lineage>
</organism>
<name>A0A2I1E2H1_9GLOM</name>
<dbReference type="OrthoDB" id="2310964at2759"/>
<sequence>MSEPLSKVKILLDSENSEGLHLVILDCESRKYMSAKIFSAEEHDISLLWSNLPKNGIEIYEQIHIDYKELFPKFEEFIQFSPRKNVNEGEKFEEFVNYSEALVFRSEEHQRFTSDNLPPTIKSVEKNEVVSELGYNDCAPVQSSRLYTSEMQHNLHDLNSEIEIEMYLNSLLNTENDI</sequence>
<dbReference type="Proteomes" id="UP000232722">
    <property type="component" value="Unassembled WGS sequence"/>
</dbReference>
<accession>A0A2I1E2H1</accession>
<evidence type="ECO:0000313" key="3">
    <source>
        <dbReference type="Proteomes" id="UP000232722"/>
    </source>
</evidence>
<dbReference type="VEuPathDB" id="FungiDB:FUN_013196"/>
<dbReference type="AlphaFoldDB" id="A0A2I1E2H1"/>
<reference evidence="2 3" key="2">
    <citation type="submission" date="2017-09" db="EMBL/GenBank/DDBJ databases">
        <title>Extensive intraspecific genome diversity in a model arbuscular mycorrhizal fungus.</title>
        <authorList>
            <person name="Chen E.C."/>
            <person name="Morin E."/>
            <person name="Beaudet D."/>
            <person name="Noel J."/>
            <person name="Ndikumana S."/>
            <person name="Charron P."/>
            <person name="St-Onge C."/>
            <person name="Giorgi J."/>
            <person name="Grigoriev I.V."/>
            <person name="Roux C."/>
            <person name="Martin F.M."/>
            <person name="Corradi N."/>
        </authorList>
    </citation>
    <scope>NUCLEOTIDE SEQUENCE [LARGE SCALE GENOMIC DNA]</scope>
    <source>
        <strain evidence="2 3">A5</strain>
    </source>
</reference>
<dbReference type="EMBL" id="LLXJ01000109">
    <property type="protein sequence ID" value="PKC14960.1"/>
    <property type="molecule type" value="Genomic_DNA"/>
</dbReference>